<evidence type="ECO:0000256" key="1">
    <source>
        <dbReference type="SAM" id="MobiDB-lite"/>
    </source>
</evidence>
<sequence length="148" mass="15439">MSPNPLGMSNVVSQSGDSSRPHLNLRDRKFWPFISSPYMKARRRSTSWFSSHQLSRSRLLPGFSLLTGTQADVATAMLAQSATTTASGASTGSASSSTATGSSASTEWLLIFMKPTSASGAIQQINAIRGYLIGGISILAAAAVANLA</sequence>
<dbReference type="Proteomes" id="UP000297280">
    <property type="component" value="Unassembled WGS sequence"/>
</dbReference>
<dbReference type="STRING" id="87229.A0A4Z1K5L7"/>
<reference evidence="2 3" key="1">
    <citation type="submission" date="2017-12" db="EMBL/GenBank/DDBJ databases">
        <title>Comparative genomics of Botrytis spp.</title>
        <authorList>
            <person name="Valero-Jimenez C.A."/>
            <person name="Tapia P."/>
            <person name="Veloso J."/>
            <person name="Silva-Moreno E."/>
            <person name="Staats M."/>
            <person name="Valdes J.H."/>
            <person name="Van Kan J.A.L."/>
        </authorList>
    </citation>
    <scope>NUCLEOTIDE SEQUENCE [LARGE SCALE GENOMIC DNA]</scope>
    <source>
        <strain evidence="2 3">MUCL3349</strain>
    </source>
</reference>
<feature type="region of interest" description="Disordered" evidence="1">
    <location>
        <begin position="1"/>
        <end position="23"/>
    </location>
</feature>
<name>A0A4Z1K5L7_9HELO</name>
<proteinExistence type="predicted"/>
<gene>
    <name evidence="2" type="ORF">BPOR_1153g00040</name>
</gene>
<protein>
    <submittedName>
        <fullName evidence="2">Uncharacterized protein</fullName>
    </submittedName>
</protein>
<organism evidence="2 3">
    <name type="scientific">Botrytis porri</name>
    <dbReference type="NCBI Taxonomy" id="87229"/>
    <lineage>
        <taxon>Eukaryota</taxon>
        <taxon>Fungi</taxon>
        <taxon>Dikarya</taxon>
        <taxon>Ascomycota</taxon>
        <taxon>Pezizomycotina</taxon>
        <taxon>Leotiomycetes</taxon>
        <taxon>Helotiales</taxon>
        <taxon>Sclerotiniaceae</taxon>
        <taxon>Botrytis</taxon>
    </lineage>
</organism>
<comment type="caution">
    <text evidence="2">The sequence shown here is derived from an EMBL/GenBank/DDBJ whole genome shotgun (WGS) entry which is preliminary data.</text>
</comment>
<evidence type="ECO:0000313" key="3">
    <source>
        <dbReference type="Proteomes" id="UP000297280"/>
    </source>
</evidence>
<accession>A0A4Z1K5L7</accession>
<dbReference type="EMBL" id="PQXO01001146">
    <property type="protein sequence ID" value="TGO81441.1"/>
    <property type="molecule type" value="Genomic_DNA"/>
</dbReference>
<evidence type="ECO:0000313" key="2">
    <source>
        <dbReference type="EMBL" id="TGO81441.1"/>
    </source>
</evidence>
<dbReference type="AlphaFoldDB" id="A0A4Z1K5L7"/>
<keyword evidence="3" id="KW-1185">Reference proteome</keyword>